<dbReference type="PANTHER" id="PTHR43194">
    <property type="entry name" value="HYDROLASE ALPHA/BETA FOLD FAMILY"/>
    <property type="match status" value="1"/>
</dbReference>
<dbReference type="SUPFAM" id="SSF53474">
    <property type="entry name" value="alpha/beta-Hydrolases"/>
    <property type="match status" value="1"/>
</dbReference>
<accession>A0ABQ6A1J1</accession>
<dbReference type="Proteomes" id="UP001156682">
    <property type="component" value="Unassembled WGS sequence"/>
</dbReference>
<name>A0ABQ6A1J1_9GAMM</name>
<feature type="domain" description="AB hydrolase-1" evidence="1">
    <location>
        <begin position="11"/>
        <end position="251"/>
    </location>
</feature>
<evidence type="ECO:0000313" key="2">
    <source>
        <dbReference type="EMBL" id="GLR64447.1"/>
    </source>
</evidence>
<proteinExistence type="predicted"/>
<dbReference type="Pfam" id="PF12697">
    <property type="entry name" value="Abhydrolase_6"/>
    <property type="match status" value="1"/>
</dbReference>
<dbReference type="EMBL" id="BSOR01000032">
    <property type="protein sequence ID" value="GLR64447.1"/>
    <property type="molecule type" value="Genomic_DNA"/>
</dbReference>
<dbReference type="RefSeq" id="WP_027851400.1">
    <property type="nucleotide sequence ID" value="NZ_BSOR01000032.1"/>
</dbReference>
<keyword evidence="2" id="KW-0378">Hydrolase</keyword>
<evidence type="ECO:0000313" key="3">
    <source>
        <dbReference type="Proteomes" id="UP001156682"/>
    </source>
</evidence>
<sequence length="263" mass="29534">MSSQPLLHFAHANGFPGQSYRILLEPMQNQWQIKLVDRLGHQPNFPVNHNWEALVDELLDHLNATCGQQPVVGVGHSLGGVVTYMAALKKPERFSQIVLLDPPLMTGIDSLGLKLGKRFGFIDKITPAGITKGRRSHFPDQATAVKYFAGKKLFKNFHPQALEDYVAFGTEPREAGGIQLRFKPSVEVAIFRNLADNLTASHRKLKVPASIIRGESSDLITKQREQRLRKMGFEIYQVPGGHMFPLEYPEQTRLCLEEVLASR</sequence>
<evidence type="ECO:0000259" key="1">
    <source>
        <dbReference type="Pfam" id="PF12697"/>
    </source>
</evidence>
<organism evidence="2 3">
    <name type="scientific">Marinospirillum insulare</name>
    <dbReference type="NCBI Taxonomy" id="217169"/>
    <lineage>
        <taxon>Bacteria</taxon>
        <taxon>Pseudomonadati</taxon>
        <taxon>Pseudomonadota</taxon>
        <taxon>Gammaproteobacteria</taxon>
        <taxon>Oceanospirillales</taxon>
        <taxon>Oceanospirillaceae</taxon>
        <taxon>Marinospirillum</taxon>
    </lineage>
</organism>
<dbReference type="InterPro" id="IPR000073">
    <property type="entry name" value="AB_hydrolase_1"/>
</dbReference>
<reference evidence="3" key="1">
    <citation type="journal article" date="2019" name="Int. J. Syst. Evol. Microbiol.">
        <title>The Global Catalogue of Microorganisms (GCM) 10K type strain sequencing project: providing services to taxonomists for standard genome sequencing and annotation.</title>
        <authorList>
            <consortium name="The Broad Institute Genomics Platform"/>
            <consortium name="The Broad Institute Genome Sequencing Center for Infectious Disease"/>
            <person name="Wu L."/>
            <person name="Ma J."/>
        </authorList>
    </citation>
    <scope>NUCLEOTIDE SEQUENCE [LARGE SCALE GENOMIC DNA]</scope>
    <source>
        <strain evidence="3">NBRC 100033</strain>
    </source>
</reference>
<dbReference type="GO" id="GO:0016787">
    <property type="term" value="F:hydrolase activity"/>
    <property type="evidence" value="ECO:0007669"/>
    <property type="project" value="UniProtKB-KW"/>
</dbReference>
<keyword evidence="3" id="KW-1185">Reference proteome</keyword>
<comment type="caution">
    <text evidence="2">The sequence shown here is derived from an EMBL/GenBank/DDBJ whole genome shotgun (WGS) entry which is preliminary data.</text>
</comment>
<dbReference type="Gene3D" id="3.40.50.1820">
    <property type="entry name" value="alpha/beta hydrolase"/>
    <property type="match status" value="1"/>
</dbReference>
<dbReference type="PANTHER" id="PTHR43194:SF2">
    <property type="entry name" value="PEROXISOMAL MEMBRANE PROTEIN LPX1"/>
    <property type="match status" value="1"/>
</dbReference>
<protein>
    <submittedName>
        <fullName evidence="2">Hydrolase</fullName>
    </submittedName>
</protein>
<dbReference type="InterPro" id="IPR029058">
    <property type="entry name" value="AB_hydrolase_fold"/>
</dbReference>
<dbReference type="InterPro" id="IPR050228">
    <property type="entry name" value="Carboxylesterase_BioH"/>
</dbReference>
<gene>
    <name evidence="2" type="ORF">GCM10007878_18850</name>
</gene>